<dbReference type="InterPro" id="IPR013762">
    <property type="entry name" value="Integrase-like_cat_sf"/>
</dbReference>
<feature type="region of interest" description="Disordered" evidence="2">
    <location>
        <begin position="101"/>
        <end position="121"/>
    </location>
</feature>
<reference evidence="4 5" key="1">
    <citation type="submission" date="2020-06" db="EMBL/GenBank/DDBJ databases">
        <authorList>
            <person name="Li R."/>
            <person name="Bekaert M."/>
        </authorList>
    </citation>
    <scope>NUCLEOTIDE SEQUENCE [LARGE SCALE GENOMIC DNA]</scope>
    <source>
        <strain evidence="5">wild</strain>
    </source>
</reference>
<dbReference type="PANTHER" id="PTHR34605:SF3">
    <property type="entry name" value="P CELL-TYPE AGGLUTINATION PROTEIN MAP4-LIKE-RELATED"/>
    <property type="match status" value="1"/>
</dbReference>
<sequence length="477" mass="52844">MFAQLRWSARKRKNMPIVAAASASKKANQRVPATTSVPAPQLPTVDSAIIPAISSAGIYPMLYSQTGAGLYNSAGTCPVASMSTANTPLYSRVPDQRELNTVTSQDPPEHSLDNTNGTSNLTMPLSTLDHPIQIPSMHANITFNVSQSIREKNVKSEFIDLGILLTNNTRNATQNLFLEECILYAHVCRLQELLKYVSVVRLGAKRNLNILGWKLYDEQFRLRKALDPASSWAIVDPELWLLNMADSNGTHNSGVVSSRYNAFSANRNLNRRQQQHTRPRAPVTYMGTRAYPNTNSKVERVAGKYPSREAAEEFYEVKLFKAAFSLAYHNLLRIGELAVSNGKSAHIISITDVSWSSFEVLKIRVPSSKTDHCGTGALITFQSQPNSEACPCKLIKSFLVDIPPFPGALFCHYNGAAVTRYQFITVLKKSLERVGVNYKHYSSHSFRIGCATSLSLRGVPDAIIMKLVRLKSNAYKT</sequence>
<feature type="domain" description="Tyr recombinase" evidence="3">
    <location>
        <begin position="301"/>
        <end position="477"/>
    </location>
</feature>
<dbReference type="Gene3D" id="1.10.443.10">
    <property type="entry name" value="Intergrase catalytic core"/>
    <property type="match status" value="1"/>
</dbReference>
<dbReference type="SUPFAM" id="SSF56349">
    <property type="entry name" value="DNA breaking-rejoining enzymes"/>
    <property type="match status" value="1"/>
</dbReference>
<keyword evidence="1" id="KW-0233">DNA recombination</keyword>
<evidence type="ECO:0000259" key="3">
    <source>
        <dbReference type="PROSITE" id="PS51898"/>
    </source>
</evidence>
<organism evidence="4 5">
    <name type="scientific">Mytilus coruscus</name>
    <name type="common">Sea mussel</name>
    <dbReference type="NCBI Taxonomy" id="42192"/>
    <lineage>
        <taxon>Eukaryota</taxon>
        <taxon>Metazoa</taxon>
        <taxon>Spiralia</taxon>
        <taxon>Lophotrochozoa</taxon>
        <taxon>Mollusca</taxon>
        <taxon>Bivalvia</taxon>
        <taxon>Autobranchia</taxon>
        <taxon>Pteriomorphia</taxon>
        <taxon>Mytilida</taxon>
        <taxon>Mytiloidea</taxon>
        <taxon>Mytilidae</taxon>
        <taxon>Mytilinae</taxon>
        <taxon>Mytilus</taxon>
    </lineage>
</organism>
<dbReference type="PANTHER" id="PTHR34605">
    <property type="entry name" value="PHAGE_INTEGRASE DOMAIN-CONTAINING PROTEIN"/>
    <property type="match status" value="1"/>
</dbReference>
<evidence type="ECO:0000256" key="1">
    <source>
        <dbReference type="ARBA" id="ARBA00023172"/>
    </source>
</evidence>
<dbReference type="GO" id="GO:0006310">
    <property type="term" value="P:DNA recombination"/>
    <property type="evidence" value="ECO:0007669"/>
    <property type="project" value="UniProtKB-KW"/>
</dbReference>
<dbReference type="InterPro" id="IPR011010">
    <property type="entry name" value="DNA_brk_join_enz"/>
</dbReference>
<gene>
    <name evidence="4" type="ORF">MCOR_24970</name>
</gene>
<dbReference type="GO" id="GO:0003677">
    <property type="term" value="F:DNA binding"/>
    <property type="evidence" value="ECO:0007669"/>
    <property type="project" value="InterPro"/>
</dbReference>
<proteinExistence type="predicted"/>
<dbReference type="EMBL" id="CACVKT020004375">
    <property type="protein sequence ID" value="CAC5389834.1"/>
    <property type="molecule type" value="Genomic_DNA"/>
</dbReference>
<dbReference type="AlphaFoldDB" id="A0A6J8C420"/>
<dbReference type="OrthoDB" id="6110137at2759"/>
<accession>A0A6J8C420</accession>
<keyword evidence="5" id="KW-1185">Reference proteome</keyword>
<evidence type="ECO:0000256" key="2">
    <source>
        <dbReference type="SAM" id="MobiDB-lite"/>
    </source>
</evidence>
<dbReference type="Proteomes" id="UP000507470">
    <property type="component" value="Unassembled WGS sequence"/>
</dbReference>
<dbReference type="PROSITE" id="PS51898">
    <property type="entry name" value="TYR_RECOMBINASE"/>
    <property type="match status" value="1"/>
</dbReference>
<dbReference type="InterPro" id="IPR052925">
    <property type="entry name" value="Phage_Integrase-like_Recomb"/>
</dbReference>
<evidence type="ECO:0000313" key="4">
    <source>
        <dbReference type="EMBL" id="CAC5389834.1"/>
    </source>
</evidence>
<protein>
    <recommendedName>
        <fullName evidence="3">Tyr recombinase domain-containing protein</fullName>
    </recommendedName>
</protein>
<evidence type="ECO:0000313" key="5">
    <source>
        <dbReference type="Proteomes" id="UP000507470"/>
    </source>
</evidence>
<dbReference type="InterPro" id="IPR002104">
    <property type="entry name" value="Integrase_catalytic"/>
</dbReference>
<dbReference type="GO" id="GO:0015074">
    <property type="term" value="P:DNA integration"/>
    <property type="evidence" value="ECO:0007669"/>
    <property type="project" value="InterPro"/>
</dbReference>
<name>A0A6J8C420_MYTCO</name>